<protein>
    <submittedName>
        <fullName evidence="9">EamA family transporter</fullName>
    </submittedName>
</protein>
<organism evidence="9 10">
    <name type="scientific">Salibacterium salarium</name>
    <dbReference type="NCBI Taxonomy" id="284579"/>
    <lineage>
        <taxon>Bacteria</taxon>
        <taxon>Bacillati</taxon>
        <taxon>Bacillota</taxon>
        <taxon>Bacilli</taxon>
        <taxon>Bacillales</taxon>
        <taxon>Bacillaceae</taxon>
    </lineage>
</organism>
<evidence type="ECO:0000313" key="9">
    <source>
        <dbReference type="EMBL" id="RSL29391.1"/>
    </source>
</evidence>
<evidence type="ECO:0000256" key="7">
    <source>
        <dbReference type="SAM" id="Phobius"/>
    </source>
</evidence>
<dbReference type="RefSeq" id="WP_125562631.1">
    <property type="nucleotide sequence ID" value="NZ_RBVX01000070.1"/>
</dbReference>
<keyword evidence="5 7" id="KW-1133">Transmembrane helix</keyword>
<dbReference type="SUPFAM" id="SSF103481">
    <property type="entry name" value="Multidrug resistance efflux transporter EmrE"/>
    <property type="match status" value="2"/>
</dbReference>
<gene>
    <name evidence="9" type="ORF">D7Z54_31505</name>
</gene>
<feature type="transmembrane region" description="Helical" evidence="7">
    <location>
        <begin position="214"/>
        <end position="233"/>
    </location>
</feature>
<name>A0A428MTE0_9BACI</name>
<dbReference type="InterPro" id="IPR000620">
    <property type="entry name" value="EamA_dom"/>
</dbReference>
<dbReference type="PANTHER" id="PTHR32322">
    <property type="entry name" value="INNER MEMBRANE TRANSPORTER"/>
    <property type="match status" value="1"/>
</dbReference>
<comment type="subcellular location">
    <subcellularLocation>
        <location evidence="1">Cell membrane</location>
        <topology evidence="1">Multi-pass membrane protein</topology>
    </subcellularLocation>
</comment>
<evidence type="ECO:0000256" key="1">
    <source>
        <dbReference type="ARBA" id="ARBA00004651"/>
    </source>
</evidence>
<sequence length="308" mass="33739">MRPTAAYGITIFGASFWGLTGLFVQSLYEFGFSPLEVVTIRMSLSMVIMFGIIGIIRPYLLKIYVRDIPYFIGLGVVSIALFNWCYFNVMEQSSLSVAVVLLYTSPVFVAIISRFVFKESLTGNKIGAIILTLAGCSLVAGFFPLGSMNLTISVLIFGLASGFFCALYSVIGKFVSRKYHSITITAYSMLCGGLFLLPVSGIEQNLEPFGEPVVWVYAVGSVVISTILAYVLYTAGLKYIESSHAAILATIEPIVGIMVGVTVFNDQLTNWQIVGIILVFSSILLSVFSRKKKFQLKGRKTQKLGYSN</sequence>
<feature type="domain" description="EamA" evidence="8">
    <location>
        <begin position="10"/>
        <end position="139"/>
    </location>
</feature>
<accession>A0A428MTE0</accession>
<reference evidence="9 10" key="1">
    <citation type="submission" date="2018-10" db="EMBL/GenBank/DDBJ databases">
        <title>Draft genome sequence of Bacillus salarius IM0101, isolated from a hypersaline soil in Inner Mongolia, China.</title>
        <authorList>
            <person name="Yamprayoonswat W."/>
            <person name="Boonvisut S."/>
            <person name="Jumpathong W."/>
            <person name="Sittihan S."/>
            <person name="Ruangsuj P."/>
            <person name="Wanthongcharoen S."/>
            <person name="Thongpramul N."/>
            <person name="Pimmason S."/>
            <person name="Yu B."/>
            <person name="Yasawong M."/>
        </authorList>
    </citation>
    <scope>NUCLEOTIDE SEQUENCE [LARGE SCALE GENOMIC DNA]</scope>
    <source>
        <strain evidence="9 10">IM0101</strain>
    </source>
</reference>
<keyword evidence="4 7" id="KW-0812">Transmembrane</keyword>
<keyword evidence="10" id="KW-1185">Reference proteome</keyword>
<feature type="transmembrane region" description="Helical" evidence="7">
    <location>
        <begin position="95"/>
        <end position="117"/>
    </location>
</feature>
<feature type="transmembrane region" description="Helical" evidence="7">
    <location>
        <begin position="270"/>
        <end position="289"/>
    </location>
</feature>
<evidence type="ECO:0000256" key="2">
    <source>
        <dbReference type="ARBA" id="ARBA00007362"/>
    </source>
</evidence>
<dbReference type="AlphaFoldDB" id="A0A428MTE0"/>
<feature type="transmembrane region" description="Helical" evidence="7">
    <location>
        <begin position="126"/>
        <end position="144"/>
    </location>
</feature>
<keyword evidence="6 7" id="KW-0472">Membrane</keyword>
<dbReference type="InterPro" id="IPR037185">
    <property type="entry name" value="EmrE-like"/>
</dbReference>
<feature type="transmembrane region" description="Helical" evidence="7">
    <location>
        <begin position="245"/>
        <end position="264"/>
    </location>
</feature>
<dbReference type="OrthoDB" id="6707571at2"/>
<feature type="domain" description="EamA" evidence="8">
    <location>
        <begin position="154"/>
        <end position="287"/>
    </location>
</feature>
<evidence type="ECO:0000256" key="4">
    <source>
        <dbReference type="ARBA" id="ARBA00022692"/>
    </source>
</evidence>
<keyword evidence="3" id="KW-1003">Cell membrane</keyword>
<comment type="caution">
    <text evidence="9">The sequence shown here is derived from an EMBL/GenBank/DDBJ whole genome shotgun (WGS) entry which is preliminary data.</text>
</comment>
<dbReference type="InterPro" id="IPR050638">
    <property type="entry name" value="AA-Vitamin_Transporters"/>
</dbReference>
<dbReference type="EMBL" id="RBVX01000070">
    <property type="protein sequence ID" value="RSL29391.1"/>
    <property type="molecule type" value="Genomic_DNA"/>
</dbReference>
<dbReference type="PANTHER" id="PTHR32322:SF18">
    <property type="entry name" value="S-ADENOSYLMETHIONINE_S-ADENOSYLHOMOCYSTEINE TRANSPORTER"/>
    <property type="match status" value="1"/>
</dbReference>
<feature type="transmembrane region" description="Helical" evidence="7">
    <location>
        <begin position="150"/>
        <end position="170"/>
    </location>
</feature>
<comment type="similarity">
    <text evidence="2">Belongs to the EamA transporter family.</text>
</comment>
<feature type="transmembrane region" description="Helical" evidence="7">
    <location>
        <begin position="68"/>
        <end position="89"/>
    </location>
</feature>
<feature type="transmembrane region" description="Helical" evidence="7">
    <location>
        <begin position="40"/>
        <end position="61"/>
    </location>
</feature>
<feature type="transmembrane region" description="Helical" evidence="7">
    <location>
        <begin position="182"/>
        <end position="202"/>
    </location>
</feature>
<evidence type="ECO:0000256" key="3">
    <source>
        <dbReference type="ARBA" id="ARBA00022475"/>
    </source>
</evidence>
<dbReference type="GO" id="GO:0005886">
    <property type="term" value="C:plasma membrane"/>
    <property type="evidence" value="ECO:0007669"/>
    <property type="project" value="UniProtKB-SubCell"/>
</dbReference>
<evidence type="ECO:0000313" key="10">
    <source>
        <dbReference type="Proteomes" id="UP000275076"/>
    </source>
</evidence>
<feature type="transmembrane region" description="Helical" evidence="7">
    <location>
        <begin position="7"/>
        <end position="28"/>
    </location>
</feature>
<dbReference type="Pfam" id="PF00892">
    <property type="entry name" value="EamA"/>
    <property type="match status" value="2"/>
</dbReference>
<dbReference type="Gene3D" id="1.10.3730.20">
    <property type="match status" value="2"/>
</dbReference>
<proteinExistence type="inferred from homology"/>
<evidence type="ECO:0000256" key="5">
    <source>
        <dbReference type="ARBA" id="ARBA00022989"/>
    </source>
</evidence>
<dbReference type="Proteomes" id="UP000275076">
    <property type="component" value="Unassembled WGS sequence"/>
</dbReference>
<evidence type="ECO:0000259" key="8">
    <source>
        <dbReference type="Pfam" id="PF00892"/>
    </source>
</evidence>
<evidence type="ECO:0000256" key="6">
    <source>
        <dbReference type="ARBA" id="ARBA00023136"/>
    </source>
</evidence>